<organism evidence="1 2">
    <name type="scientific">Streptomyces maoxianensis</name>
    <dbReference type="NCBI Taxonomy" id="1459942"/>
    <lineage>
        <taxon>Bacteria</taxon>
        <taxon>Bacillati</taxon>
        <taxon>Actinomycetota</taxon>
        <taxon>Actinomycetes</taxon>
        <taxon>Kitasatosporales</taxon>
        <taxon>Streptomycetaceae</taxon>
        <taxon>Streptomyces</taxon>
    </lineage>
</organism>
<protein>
    <submittedName>
        <fullName evidence="1">Uncharacterized protein</fullName>
    </submittedName>
</protein>
<dbReference type="Proteomes" id="UP001595993">
    <property type="component" value="Unassembled WGS sequence"/>
</dbReference>
<name>A0ABV9G841_9ACTN</name>
<sequence length="170" mass="18465">MNANETLCGARRPGWERPGPGRHRLPCVRDIGHDEDHLDAFGQTWRRCCDDCGTTDGPLEGNTTAEADGSVWDGHLCGPCLDAATAPEPVLQEVLQEVDEPVLQDQERRPVRMCVRCSTITDAPVVVSEVHANSGPGFNVYACSACAPRFPPVPSAIDLLPLRRPERGGR</sequence>
<evidence type="ECO:0000313" key="1">
    <source>
        <dbReference type="EMBL" id="MFC4608799.1"/>
    </source>
</evidence>
<gene>
    <name evidence="1" type="ORF">ACFO9E_13365</name>
</gene>
<dbReference type="RefSeq" id="WP_381194795.1">
    <property type="nucleotide sequence ID" value="NZ_JBHSFE010000011.1"/>
</dbReference>
<keyword evidence="2" id="KW-1185">Reference proteome</keyword>
<comment type="caution">
    <text evidence="1">The sequence shown here is derived from an EMBL/GenBank/DDBJ whole genome shotgun (WGS) entry which is preliminary data.</text>
</comment>
<reference evidence="2" key="1">
    <citation type="journal article" date="2019" name="Int. J. Syst. Evol. Microbiol.">
        <title>The Global Catalogue of Microorganisms (GCM) 10K type strain sequencing project: providing services to taxonomists for standard genome sequencing and annotation.</title>
        <authorList>
            <consortium name="The Broad Institute Genomics Platform"/>
            <consortium name="The Broad Institute Genome Sequencing Center for Infectious Disease"/>
            <person name="Wu L."/>
            <person name="Ma J."/>
        </authorList>
    </citation>
    <scope>NUCLEOTIDE SEQUENCE [LARGE SCALE GENOMIC DNA]</scope>
    <source>
        <strain evidence="2">CGMCC 4.7139</strain>
    </source>
</reference>
<dbReference type="EMBL" id="JBHSFE010000011">
    <property type="protein sequence ID" value="MFC4608799.1"/>
    <property type="molecule type" value="Genomic_DNA"/>
</dbReference>
<evidence type="ECO:0000313" key="2">
    <source>
        <dbReference type="Proteomes" id="UP001595993"/>
    </source>
</evidence>
<proteinExistence type="predicted"/>
<accession>A0ABV9G841</accession>